<dbReference type="OrthoDB" id="391988at2759"/>
<evidence type="ECO:0000313" key="2">
    <source>
        <dbReference type="EMBL" id="KIM66371.1"/>
    </source>
</evidence>
<dbReference type="HOGENOM" id="CLU_023805_3_1_1"/>
<name>A0A0C3EEN1_9AGAM</name>
<evidence type="ECO:0000313" key="3">
    <source>
        <dbReference type="Proteomes" id="UP000053989"/>
    </source>
</evidence>
<dbReference type="GO" id="GO:0005525">
    <property type="term" value="F:GTP binding"/>
    <property type="evidence" value="ECO:0007669"/>
    <property type="project" value="InterPro"/>
</dbReference>
<dbReference type="Gene3D" id="3.40.50.300">
    <property type="entry name" value="P-loop containing nucleotide triphosphate hydrolases"/>
    <property type="match status" value="1"/>
</dbReference>
<dbReference type="Proteomes" id="UP000053989">
    <property type="component" value="Unassembled WGS sequence"/>
</dbReference>
<dbReference type="SUPFAM" id="SSF52540">
    <property type="entry name" value="P-loop containing nucleoside triphosphate hydrolases"/>
    <property type="match status" value="1"/>
</dbReference>
<dbReference type="InterPro" id="IPR006073">
    <property type="entry name" value="GTP-bd"/>
</dbReference>
<protein>
    <recommendedName>
        <fullName evidence="1">G domain-containing protein</fullName>
    </recommendedName>
</protein>
<keyword evidence="3" id="KW-1185">Reference proteome</keyword>
<feature type="domain" description="G" evidence="1">
    <location>
        <begin position="15"/>
        <end position="94"/>
    </location>
</feature>
<dbReference type="Pfam" id="PF01926">
    <property type="entry name" value="MMR_HSR1"/>
    <property type="match status" value="1"/>
</dbReference>
<evidence type="ECO:0000259" key="1">
    <source>
        <dbReference type="Pfam" id="PF01926"/>
    </source>
</evidence>
<dbReference type="InParanoid" id="A0A0C3EEN1"/>
<dbReference type="AlphaFoldDB" id="A0A0C3EEN1"/>
<gene>
    <name evidence="2" type="ORF">SCLCIDRAFT_1211132</name>
</gene>
<proteinExistence type="predicted"/>
<dbReference type="InterPro" id="IPR027417">
    <property type="entry name" value="P-loop_NTPase"/>
</dbReference>
<reference evidence="2 3" key="1">
    <citation type="submission" date="2014-04" db="EMBL/GenBank/DDBJ databases">
        <authorList>
            <consortium name="DOE Joint Genome Institute"/>
            <person name="Kuo A."/>
            <person name="Kohler A."/>
            <person name="Nagy L.G."/>
            <person name="Floudas D."/>
            <person name="Copeland A."/>
            <person name="Barry K.W."/>
            <person name="Cichocki N."/>
            <person name="Veneault-Fourrey C."/>
            <person name="LaButti K."/>
            <person name="Lindquist E.A."/>
            <person name="Lipzen A."/>
            <person name="Lundell T."/>
            <person name="Morin E."/>
            <person name="Murat C."/>
            <person name="Sun H."/>
            <person name="Tunlid A."/>
            <person name="Henrissat B."/>
            <person name="Grigoriev I.V."/>
            <person name="Hibbett D.S."/>
            <person name="Martin F."/>
            <person name="Nordberg H.P."/>
            <person name="Cantor M.N."/>
            <person name="Hua S.X."/>
        </authorList>
    </citation>
    <scope>NUCLEOTIDE SEQUENCE [LARGE SCALE GENOMIC DNA]</scope>
    <source>
        <strain evidence="2 3">Foug A</strain>
    </source>
</reference>
<dbReference type="EMBL" id="KN822017">
    <property type="protein sequence ID" value="KIM66371.1"/>
    <property type="molecule type" value="Genomic_DNA"/>
</dbReference>
<accession>A0A0C3EEN1</accession>
<sequence length="229" mass="25977">MPTTDELLSQCPRFRILIIGKTGVGKTSLINKTFGIDDACPEHDKRGEANIETPLYSNSNERFVLHDSKGFEPGENNNLSGVKAFIERRKTHEDIQEQLHAVWLSFQVPLESLGQRLMETGMEEFLRDKSTILGNIPTIFVFTKYDTLTEDIERKWVLARKDYSEAEVDLEADKYLKGRCIQRIEELTGQKDIPYIAVSCEFTILTPKLPQIIFVVLSKAPLPGEADAT</sequence>
<organism evidence="2 3">
    <name type="scientific">Scleroderma citrinum Foug A</name>
    <dbReference type="NCBI Taxonomy" id="1036808"/>
    <lineage>
        <taxon>Eukaryota</taxon>
        <taxon>Fungi</taxon>
        <taxon>Dikarya</taxon>
        <taxon>Basidiomycota</taxon>
        <taxon>Agaricomycotina</taxon>
        <taxon>Agaricomycetes</taxon>
        <taxon>Agaricomycetidae</taxon>
        <taxon>Boletales</taxon>
        <taxon>Sclerodermatineae</taxon>
        <taxon>Sclerodermataceae</taxon>
        <taxon>Scleroderma</taxon>
    </lineage>
</organism>
<feature type="non-terminal residue" evidence="2">
    <location>
        <position position="229"/>
    </location>
</feature>
<reference evidence="3" key="2">
    <citation type="submission" date="2015-01" db="EMBL/GenBank/DDBJ databases">
        <title>Evolutionary Origins and Diversification of the Mycorrhizal Mutualists.</title>
        <authorList>
            <consortium name="DOE Joint Genome Institute"/>
            <consortium name="Mycorrhizal Genomics Consortium"/>
            <person name="Kohler A."/>
            <person name="Kuo A."/>
            <person name="Nagy L.G."/>
            <person name="Floudas D."/>
            <person name="Copeland A."/>
            <person name="Barry K.W."/>
            <person name="Cichocki N."/>
            <person name="Veneault-Fourrey C."/>
            <person name="LaButti K."/>
            <person name="Lindquist E.A."/>
            <person name="Lipzen A."/>
            <person name="Lundell T."/>
            <person name="Morin E."/>
            <person name="Murat C."/>
            <person name="Riley R."/>
            <person name="Ohm R."/>
            <person name="Sun H."/>
            <person name="Tunlid A."/>
            <person name="Henrissat B."/>
            <person name="Grigoriev I.V."/>
            <person name="Hibbett D.S."/>
            <person name="Martin F."/>
        </authorList>
    </citation>
    <scope>NUCLEOTIDE SEQUENCE [LARGE SCALE GENOMIC DNA]</scope>
    <source>
        <strain evidence="3">Foug A</strain>
    </source>
</reference>
<dbReference type="STRING" id="1036808.A0A0C3EEN1"/>